<protein>
    <recommendedName>
        <fullName evidence="3">N-acetylmuramoyl-L-alanine amidase</fullName>
    </recommendedName>
</protein>
<organism evidence="1 2">
    <name type="scientific">Streptomyces lacrimifluminis</name>
    <dbReference type="NCBI Taxonomy" id="1500077"/>
    <lineage>
        <taxon>Bacteria</taxon>
        <taxon>Bacillati</taxon>
        <taxon>Actinomycetota</taxon>
        <taxon>Actinomycetes</taxon>
        <taxon>Kitasatosporales</taxon>
        <taxon>Streptomycetaceae</taxon>
        <taxon>Streptomyces</taxon>
    </lineage>
</organism>
<evidence type="ECO:0000313" key="2">
    <source>
        <dbReference type="Proteomes" id="UP000625682"/>
    </source>
</evidence>
<dbReference type="InterPro" id="IPR036505">
    <property type="entry name" value="Amidase/PGRP_sf"/>
</dbReference>
<evidence type="ECO:0008006" key="3">
    <source>
        <dbReference type="Google" id="ProtNLM"/>
    </source>
</evidence>
<keyword evidence="2" id="KW-1185">Reference proteome</keyword>
<dbReference type="Gene3D" id="3.40.80.10">
    <property type="entry name" value="Peptidoglycan recognition protein-like"/>
    <property type="match status" value="1"/>
</dbReference>
<dbReference type="Proteomes" id="UP000625682">
    <property type="component" value="Unassembled WGS sequence"/>
</dbReference>
<proteinExistence type="predicted"/>
<dbReference type="AlphaFoldDB" id="A0A917KRG8"/>
<dbReference type="InterPro" id="IPR002502">
    <property type="entry name" value="Amidase_domain"/>
</dbReference>
<accession>A0A917KRG8</accession>
<dbReference type="RefSeq" id="WP_229695121.1">
    <property type="nucleotide sequence ID" value="NZ_BAABER010000001.1"/>
</dbReference>
<name>A0A917KRG8_9ACTN</name>
<dbReference type="GO" id="GO:0008745">
    <property type="term" value="F:N-acetylmuramoyl-L-alanine amidase activity"/>
    <property type="evidence" value="ECO:0007669"/>
    <property type="project" value="InterPro"/>
</dbReference>
<sequence length="248" mass="26046">MVMRLVTRAQLGWPVSSAPLQATTKGVKVHYTGSAVSTALLKDHSLCLALWQDIREAHLANVQENYSDVAYNYAACVHGYVLEGRGIGRRTGANGSQTLNKAHYAVLGLIGNSGVTEPTDELLNAIRDATEHLQTHGAGTEIKGHKDGHATSCPGGPLYAWVQKGAPRPTTEEDDMPTTAEIADAVARKLIAGGGVLENSDVDRIAKAVAARPATLTDAQVQALATNPTLAEAIAEKVAAKLAARLAN</sequence>
<comment type="caution">
    <text evidence="1">The sequence shown here is derived from an EMBL/GenBank/DDBJ whole genome shotgun (WGS) entry which is preliminary data.</text>
</comment>
<gene>
    <name evidence="1" type="ORF">GCM10012282_19410</name>
</gene>
<dbReference type="CDD" id="cd06583">
    <property type="entry name" value="PGRP"/>
    <property type="match status" value="1"/>
</dbReference>
<dbReference type="SUPFAM" id="SSF55846">
    <property type="entry name" value="N-acetylmuramoyl-L-alanine amidase-like"/>
    <property type="match status" value="1"/>
</dbReference>
<reference evidence="1" key="1">
    <citation type="journal article" date="2014" name="Int. J. Syst. Evol. Microbiol.">
        <title>Complete genome sequence of Corynebacterium casei LMG S-19264T (=DSM 44701T), isolated from a smear-ripened cheese.</title>
        <authorList>
            <consortium name="US DOE Joint Genome Institute (JGI-PGF)"/>
            <person name="Walter F."/>
            <person name="Albersmeier A."/>
            <person name="Kalinowski J."/>
            <person name="Ruckert C."/>
        </authorList>
    </citation>
    <scope>NUCLEOTIDE SEQUENCE</scope>
    <source>
        <strain evidence="1">CGMCC 4.7272</strain>
    </source>
</reference>
<dbReference type="GO" id="GO:0009253">
    <property type="term" value="P:peptidoglycan catabolic process"/>
    <property type="evidence" value="ECO:0007669"/>
    <property type="project" value="InterPro"/>
</dbReference>
<reference evidence="1" key="2">
    <citation type="submission" date="2020-09" db="EMBL/GenBank/DDBJ databases">
        <authorList>
            <person name="Sun Q."/>
            <person name="Zhou Y."/>
        </authorList>
    </citation>
    <scope>NUCLEOTIDE SEQUENCE</scope>
    <source>
        <strain evidence="1">CGMCC 4.7272</strain>
    </source>
</reference>
<dbReference type="EMBL" id="BMMU01000004">
    <property type="protein sequence ID" value="GGJ23018.1"/>
    <property type="molecule type" value="Genomic_DNA"/>
</dbReference>
<evidence type="ECO:0000313" key="1">
    <source>
        <dbReference type="EMBL" id="GGJ23018.1"/>
    </source>
</evidence>